<dbReference type="InterPro" id="IPR029308">
    <property type="entry name" value="FANCI_S1"/>
</dbReference>
<feature type="domain" description="FANCI solenoid 4" evidence="3">
    <location>
        <begin position="1172"/>
        <end position="1450"/>
    </location>
</feature>
<evidence type="ECO:0000259" key="4">
    <source>
        <dbReference type="Pfam" id="PF14679"/>
    </source>
</evidence>
<gene>
    <name evidence="5" type="ORF">BB560_006214</name>
</gene>
<dbReference type="InterPro" id="IPR029314">
    <property type="entry name" value="FANCI_S4"/>
</dbReference>
<name>A0A2T9YD44_9FUNG</name>
<evidence type="ECO:0000313" key="6">
    <source>
        <dbReference type="Proteomes" id="UP000245609"/>
    </source>
</evidence>
<dbReference type="Pfam" id="PF14679">
    <property type="entry name" value="FANCI_HD1"/>
    <property type="match status" value="1"/>
</dbReference>
<keyword evidence="6" id="KW-1185">Reference proteome</keyword>
<dbReference type="PANTHER" id="PTHR21818:SF0">
    <property type="entry name" value="FANCONI ANEMIA GROUP I PROTEIN"/>
    <property type="match status" value="1"/>
</dbReference>
<dbReference type="GO" id="GO:0006281">
    <property type="term" value="P:DNA repair"/>
    <property type="evidence" value="ECO:0007669"/>
    <property type="project" value="InterPro"/>
</dbReference>
<protein>
    <submittedName>
        <fullName evidence="5">Uncharacterized protein</fullName>
    </submittedName>
</protein>
<dbReference type="STRING" id="133381.A0A2T9YD44"/>
<feature type="compositionally biased region" description="Low complexity" evidence="1">
    <location>
        <begin position="1531"/>
        <end position="1543"/>
    </location>
</feature>
<organism evidence="5 6">
    <name type="scientific">Smittium megazygosporum</name>
    <dbReference type="NCBI Taxonomy" id="133381"/>
    <lineage>
        <taxon>Eukaryota</taxon>
        <taxon>Fungi</taxon>
        <taxon>Fungi incertae sedis</taxon>
        <taxon>Zoopagomycota</taxon>
        <taxon>Kickxellomycotina</taxon>
        <taxon>Harpellomycetes</taxon>
        <taxon>Harpellales</taxon>
        <taxon>Legeriomycetaceae</taxon>
        <taxon>Smittium</taxon>
    </lineage>
</organism>
<reference evidence="5 6" key="1">
    <citation type="journal article" date="2018" name="MBio">
        <title>Comparative Genomics Reveals the Core Gene Toolbox for the Fungus-Insect Symbiosis.</title>
        <authorList>
            <person name="Wang Y."/>
            <person name="Stata M."/>
            <person name="Wang W."/>
            <person name="Stajich J.E."/>
            <person name="White M.M."/>
            <person name="Moncalvo J.M."/>
        </authorList>
    </citation>
    <scope>NUCLEOTIDE SEQUENCE [LARGE SCALE GENOMIC DNA]</scope>
    <source>
        <strain evidence="5 6">SC-DP-2</strain>
    </source>
</reference>
<dbReference type="Pfam" id="PF14675">
    <property type="entry name" value="FANCI_S1"/>
    <property type="match status" value="1"/>
</dbReference>
<accession>A0A2T9YD44</accession>
<evidence type="ECO:0000256" key="1">
    <source>
        <dbReference type="SAM" id="MobiDB-lite"/>
    </source>
</evidence>
<proteinExistence type="predicted"/>
<evidence type="ECO:0000259" key="3">
    <source>
        <dbReference type="Pfam" id="PF14678"/>
    </source>
</evidence>
<dbReference type="GO" id="GO:0070182">
    <property type="term" value="F:DNA polymerase binding"/>
    <property type="evidence" value="ECO:0007669"/>
    <property type="project" value="TreeGrafter"/>
</dbReference>
<evidence type="ECO:0000259" key="2">
    <source>
        <dbReference type="Pfam" id="PF14675"/>
    </source>
</evidence>
<feature type="compositionally biased region" description="Acidic residues" evidence="1">
    <location>
        <begin position="1546"/>
        <end position="1555"/>
    </location>
</feature>
<dbReference type="Proteomes" id="UP000245609">
    <property type="component" value="Unassembled WGS sequence"/>
</dbReference>
<comment type="caution">
    <text evidence="5">The sequence shown here is derived from an EMBL/GenBank/DDBJ whole genome shotgun (WGS) entry which is preliminary data.</text>
</comment>
<dbReference type="InterPro" id="IPR026171">
    <property type="entry name" value="FANCI"/>
</dbReference>
<feature type="region of interest" description="Disordered" evidence="1">
    <location>
        <begin position="1498"/>
        <end position="1577"/>
    </location>
</feature>
<dbReference type="PANTHER" id="PTHR21818">
    <property type="entry name" value="BC025462 PROTEIN"/>
    <property type="match status" value="1"/>
</dbReference>
<feature type="compositionally biased region" description="Low complexity" evidence="1">
    <location>
        <begin position="1500"/>
        <end position="1512"/>
    </location>
</feature>
<feature type="domain" description="FANCI helical" evidence="4">
    <location>
        <begin position="234"/>
        <end position="282"/>
    </location>
</feature>
<dbReference type="Pfam" id="PF14678">
    <property type="entry name" value="FANCI_S4"/>
    <property type="match status" value="1"/>
</dbReference>
<sequence length="1577" mass="178855">MSVQIKETFLSKDWVEFGDNFTSGSEIEIRTALSEKLNSSESEKEKLDFVSSCFKEQGTKDAQISETKSTDIENQAYHDTKTFKTKWIALFCDSEWDMSSFSKIATMFNDILLSKEQHSLIITKIISNLSKVSFDELPSLIYQTLLLSRNYKEIRIISSIIFTFDNLEKSISSDTDSNNNNAVYDKKKLLKEIEGTILLHITFCTQQDHEWGTQIFKFAKKGQRKKFGGYSSLTETVSPFFLALVLSIGAIPKFKDSAFEWFRTLIMSFSRDFVKINRDSWGRVSSKKTFGEKESKHASNLCSETIESLIMNMFLCLEENQPSGSVLLNAVFNSSCINSQLFVSQEKLFSSSLESLLNFPEKERRRILFIMKPLLENSPKFFNGFVLILRKALYSRAYLFQKASVLVIMDLIQLFTVSTKYYLMVYGQYETKSLVFEDSEDVLCNSNSKHNSVILFELVGLLRRSFMYQSEILSLSLSKISSLELQIEAHDNDSLLESVSRMLYVEFQKFYDNSSALSPFNLRKSLSRDFKLVYPLSTLYLSFHKVIFSLGSTISNSSWFLKGLEIFIDITTRLLKTDFEDIGLDLETGFEFENISSLFNTTNSLNSGKIINSYLLKQYVECIDASLELILILNIKKPSLSVIGSDLISKHMDQLGSKIFQELILKRSSIIKKFNDNFVKSKSLRSGNNFGFNSDKSQMKIFCNCMTTNSWLSTSFLMSLNTVSSDNQSSPAINSEYSLCLLPYIINTGYVYSQFLGIKLNYNSHNSDYEQFFNDVSKSVPSVGFLIVTTQNYIKTIASDSQISLSNKDVIAFYELLSTLISCTVFQFLEYFSLNTERAQSRNDVQESIIKKNYANLFEKTPRKTIIQAVSEIIQSLNTISSNKVEVPVKLFYETLNVDESIFPEFKDAYEILKPNAFDFLVFLVVYKWKTSNYINSGSINWVERWKSDIKESNTNDRNIQRLIGLLSIYSQSLEVFGYIIKLIHVECIDKKANLGHVLKCLPPFLSLAKTICFKIKKLIRQIFKCAPSNFVSHEFNRSIENYNVFCNSVFELVFKKSSNDLESEANGNYLNANTNGHDEPTIVKSILSLYNEIIYVGGTNSNSSIPAFWGIDKQMGDESITAGLQTSLDILHKVWKNQISNLNFWAQIGKDISVLFSNDSTPSQNSNSGDDPSISVVFAIVNYKTSDAVISLAFSFADSIILDCEFMILQLLKAVDYDVENFESLEVHAIHLEQRICEQLKAVCTILCSFMQSLLPQAHIEALYKTMISLYRCFSLLLSSKIQCISFSFQKSEANNLENNKDDNVFGLPVTDGFISLISFIGSSLNPLMFILLNSSLQFDPDEVSAEAEAKDIMENPKSKFGSQKSLASKSSNVSKKNKIFNQAARRKSLKILTKASSRVKRESRLIPQLIYLQERCEHYVMALGSKAKISLIHYFKRDVARDFKINASSIGLNSQNLLNSQRAFSQNSQTVNSINPNNAAEAEKVIGQHENIEDEVLENSSSSEEIIQSESDNESFGSRAISSKRKKLSLVPPSSSSDYSSNEQEPDENEDVVLLDNLSQGSETDSSPYDSMADD</sequence>
<dbReference type="EMBL" id="MBFS01002974">
    <property type="protein sequence ID" value="PVU90263.1"/>
    <property type="molecule type" value="Genomic_DNA"/>
</dbReference>
<feature type="compositionally biased region" description="Polar residues" evidence="1">
    <location>
        <begin position="1559"/>
        <end position="1571"/>
    </location>
</feature>
<dbReference type="OrthoDB" id="195089at2759"/>
<evidence type="ECO:0000313" key="5">
    <source>
        <dbReference type="EMBL" id="PVU90263.1"/>
    </source>
</evidence>
<feature type="domain" description="FANCI solenoid 1" evidence="2">
    <location>
        <begin position="65"/>
        <end position="206"/>
    </location>
</feature>
<dbReference type="InterPro" id="IPR029310">
    <property type="entry name" value="FANCI_HD1"/>
</dbReference>